<protein>
    <recommendedName>
        <fullName evidence="1">HAT C-terminal dimerisation domain-containing protein</fullName>
    </recommendedName>
</protein>
<evidence type="ECO:0000259" key="1">
    <source>
        <dbReference type="Pfam" id="PF05699"/>
    </source>
</evidence>
<sequence>ACLKNSQNLKKSLTHEQIKLLCQIIIDIETSKQPISNNLICSVYNLYKLLLINRFIEKDNNSCQFAHFNSAFSSIVSIDSIVEEFDKDKNLEKIVVLGVLQHVLDTKSIESILNESTAGHLNSIRTFFNGVKRNAILKNCIDNNFNLNSNEKKRRLQSFCETRWHSHFRVLENFLILYEPVVFALETLADDGFFDSKTTAEAKGFLRYITSFECLITCQIVFKILSITKIYCDYLQSVDINLSQFKKMTKITIDALKNVKTDENYQIIFEDAIKRAEILNIHVPSQILIPDCMDYPINAKSYIDLLYDFYHDDFNVQSDGLFREYEIFSKWYLDHLKFSESIENSDISTTTKLDGIINDLESASLTEDWNNWSKIYKLIILEKMTFCFQNVFKILKIFLSFPISSNSAERSFSQMKLIKNYLRSSMTSDRLCNISIIRLNKDIEIDYNSVIDEFSSIKERRVDFC</sequence>
<dbReference type="Proteomes" id="UP000663879">
    <property type="component" value="Unassembled WGS sequence"/>
</dbReference>
<proteinExistence type="predicted"/>
<dbReference type="GO" id="GO:0046983">
    <property type="term" value="F:protein dimerization activity"/>
    <property type="evidence" value="ECO:0007669"/>
    <property type="project" value="InterPro"/>
</dbReference>
<evidence type="ECO:0000313" key="2">
    <source>
        <dbReference type="EMBL" id="CAF0982578.1"/>
    </source>
</evidence>
<evidence type="ECO:0000313" key="3">
    <source>
        <dbReference type="Proteomes" id="UP000663879"/>
    </source>
</evidence>
<dbReference type="EMBL" id="CAJNOC010003439">
    <property type="protein sequence ID" value="CAF0982578.1"/>
    <property type="molecule type" value="Genomic_DNA"/>
</dbReference>
<dbReference type="PANTHER" id="PTHR46289">
    <property type="entry name" value="52 KDA REPRESSOR OF THE INHIBITOR OF THE PROTEIN KINASE-LIKE PROTEIN-RELATED"/>
    <property type="match status" value="1"/>
</dbReference>
<feature type="non-terminal residue" evidence="2">
    <location>
        <position position="465"/>
    </location>
</feature>
<organism evidence="2 3">
    <name type="scientific">Brachionus calyciflorus</name>
    <dbReference type="NCBI Taxonomy" id="104777"/>
    <lineage>
        <taxon>Eukaryota</taxon>
        <taxon>Metazoa</taxon>
        <taxon>Spiralia</taxon>
        <taxon>Gnathifera</taxon>
        <taxon>Rotifera</taxon>
        <taxon>Eurotatoria</taxon>
        <taxon>Monogononta</taxon>
        <taxon>Pseudotrocha</taxon>
        <taxon>Ploima</taxon>
        <taxon>Brachionidae</taxon>
        <taxon>Brachionus</taxon>
    </lineage>
</organism>
<dbReference type="InterPro" id="IPR008906">
    <property type="entry name" value="HATC_C_dom"/>
</dbReference>
<name>A0A814F8Y3_9BILA</name>
<accession>A0A814F8Y3</accession>
<comment type="caution">
    <text evidence="2">The sequence shown here is derived from an EMBL/GenBank/DDBJ whole genome shotgun (WGS) entry which is preliminary data.</text>
</comment>
<feature type="domain" description="HAT C-terminal dimerisation" evidence="1">
    <location>
        <begin position="378"/>
        <end position="437"/>
    </location>
</feature>
<dbReference type="SUPFAM" id="SSF53098">
    <property type="entry name" value="Ribonuclease H-like"/>
    <property type="match status" value="1"/>
</dbReference>
<dbReference type="InterPro" id="IPR052958">
    <property type="entry name" value="IFN-induced_PKR_regulator"/>
</dbReference>
<gene>
    <name evidence="2" type="ORF">OXX778_LOCUS15499</name>
</gene>
<dbReference type="Pfam" id="PF05699">
    <property type="entry name" value="Dimer_Tnp_hAT"/>
    <property type="match status" value="1"/>
</dbReference>
<dbReference type="InterPro" id="IPR012337">
    <property type="entry name" value="RNaseH-like_sf"/>
</dbReference>
<dbReference type="OrthoDB" id="6611240at2759"/>
<keyword evidence="3" id="KW-1185">Reference proteome</keyword>
<dbReference type="AlphaFoldDB" id="A0A814F8Y3"/>
<dbReference type="PANTHER" id="PTHR46289:SF14">
    <property type="entry name" value="DUF4371 DOMAIN-CONTAINING PROTEIN"/>
    <property type="match status" value="1"/>
</dbReference>
<reference evidence="2" key="1">
    <citation type="submission" date="2021-02" db="EMBL/GenBank/DDBJ databases">
        <authorList>
            <person name="Nowell W R."/>
        </authorList>
    </citation>
    <scope>NUCLEOTIDE SEQUENCE</scope>
    <source>
        <strain evidence="2">Ploen Becks lab</strain>
    </source>
</reference>